<evidence type="ECO:0000313" key="1">
    <source>
        <dbReference type="EMBL" id="TMR15908.1"/>
    </source>
</evidence>
<proteinExistence type="predicted"/>
<sequence>MIGTVTLDGDPVLHRVKDLEPSGAVSVLAVHVSHPDDGDRVWGGKRSARSTGLIGLVRRAT</sequence>
<organism evidence="1 2">
    <name type="scientific">Nonomuraea turkmeniaca</name>
    <dbReference type="NCBI Taxonomy" id="103838"/>
    <lineage>
        <taxon>Bacteria</taxon>
        <taxon>Bacillati</taxon>
        <taxon>Actinomycetota</taxon>
        <taxon>Actinomycetes</taxon>
        <taxon>Streptosporangiales</taxon>
        <taxon>Streptosporangiaceae</taxon>
        <taxon>Nonomuraea</taxon>
    </lineage>
</organism>
<dbReference type="EMBL" id="VCKY01000094">
    <property type="protein sequence ID" value="TMR15908.1"/>
    <property type="molecule type" value="Genomic_DNA"/>
</dbReference>
<dbReference type="Proteomes" id="UP000309128">
    <property type="component" value="Unassembled WGS sequence"/>
</dbReference>
<gene>
    <name evidence="1" type="ORF">ETD86_26125</name>
</gene>
<reference evidence="1 2" key="1">
    <citation type="submission" date="2019-05" db="EMBL/GenBank/DDBJ databases">
        <title>Draft genome sequence of Nonomuraea turkmeniaca DSM 43926.</title>
        <authorList>
            <person name="Saricaoglu S."/>
            <person name="Isik K."/>
        </authorList>
    </citation>
    <scope>NUCLEOTIDE SEQUENCE [LARGE SCALE GENOMIC DNA]</scope>
    <source>
        <strain evidence="1 2">DSM 43926</strain>
    </source>
</reference>
<protein>
    <submittedName>
        <fullName evidence="1">Uncharacterized protein</fullName>
    </submittedName>
</protein>
<dbReference type="RefSeq" id="WP_138668803.1">
    <property type="nucleotide sequence ID" value="NZ_VCKY01000094.1"/>
</dbReference>
<accession>A0A5S4FCX0</accession>
<name>A0A5S4FCX0_9ACTN</name>
<comment type="caution">
    <text evidence="1">The sequence shown here is derived from an EMBL/GenBank/DDBJ whole genome shotgun (WGS) entry which is preliminary data.</text>
</comment>
<keyword evidence="2" id="KW-1185">Reference proteome</keyword>
<evidence type="ECO:0000313" key="2">
    <source>
        <dbReference type="Proteomes" id="UP000309128"/>
    </source>
</evidence>
<dbReference type="AlphaFoldDB" id="A0A5S4FCX0"/>